<feature type="transmembrane region" description="Helical" evidence="8">
    <location>
        <begin position="384"/>
        <end position="404"/>
    </location>
</feature>
<dbReference type="GeneID" id="81126964"/>
<feature type="transmembrane region" description="Helical" evidence="8">
    <location>
        <begin position="103"/>
        <end position="124"/>
    </location>
</feature>
<feature type="transmembrane region" description="Helical" evidence="8">
    <location>
        <begin position="473"/>
        <end position="493"/>
    </location>
</feature>
<dbReference type="PROSITE" id="PS50928">
    <property type="entry name" value="ABC_TM1"/>
    <property type="match status" value="2"/>
</dbReference>
<feature type="transmembrane region" description="Helical" evidence="8">
    <location>
        <begin position="416"/>
        <end position="437"/>
    </location>
</feature>
<dbReference type="Pfam" id="PF00528">
    <property type="entry name" value="BPD_transp_1"/>
    <property type="match status" value="2"/>
</dbReference>
<keyword evidence="3" id="KW-1003">Cell membrane</keyword>
<evidence type="ECO:0000313" key="11">
    <source>
        <dbReference type="Proteomes" id="UP001596461"/>
    </source>
</evidence>
<evidence type="ECO:0000256" key="3">
    <source>
        <dbReference type="ARBA" id="ARBA00022475"/>
    </source>
</evidence>
<dbReference type="Proteomes" id="UP001596461">
    <property type="component" value="Unassembled WGS sequence"/>
</dbReference>
<evidence type="ECO:0000256" key="2">
    <source>
        <dbReference type="ARBA" id="ARBA00022448"/>
    </source>
</evidence>
<sequence>MGPAGGFGRLGDLLDRDDDQPRVAVVLLAAGVAAAVLSPLIWLLVGAAELSAAEAVALLTSNTTGDVLVNSLALVGIVTAASVALGVPLAVLTVQTDLPFRRFWTVLAALPLVVPSYIGAFAYVSAFGPSGALPDLLTDVGLGAVVPLLPTVYGLGGTALVLTLFTYPYVFLTTRASLLSFDTTQLEAARTLNHSYPQAFRRVILPQIAPGVTAGALLVALYTLSDFGTPAIMRFDVFTRVIYVELNSFGVGRANATLLSMQLLAVTAVILALESRVSGDTAAGYGTPSSVKSVVSLGPVRWLAACLPAVVSVFTLALPVGILTMWLVRSGPGYSGGGLAFRPEFATNSVYVAVLTAAATVLFALPVAYYAGRSDSPLSKVVERATYLGYAMPGVVLGLALVFFSSRWLLDTFGPGAAQLVYQSLPLLVFAYVVRFLPQAVGSTRSSVLGVDRDLVGAARLLGEPPRGAFRRVTLPLISPGLLAGAALVFLTTMKELDTTLILHPTGFTTIVTYIWRVQEAGYYGRAALPALVLVAVSGLSMVPLLRGRDDD</sequence>
<feature type="transmembrane region" description="Helical" evidence="8">
    <location>
        <begin position="528"/>
        <end position="546"/>
    </location>
</feature>
<evidence type="ECO:0000256" key="6">
    <source>
        <dbReference type="ARBA" id="ARBA00022989"/>
    </source>
</evidence>
<evidence type="ECO:0000256" key="8">
    <source>
        <dbReference type="RuleBase" id="RU363032"/>
    </source>
</evidence>
<comment type="similarity">
    <text evidence="8">Belongs to the binding-protein-dependent transport system permease family.</text>
</comment>
<evidence type="ECO:0000256" key="7">
    <source>
        <dbReference type="ARBA" id="ARBA00023136"/>
    </source>
</evidence>
<feature type="transmembrane region" description="Helical" evidence="8">
    <location>
        <begin position="23"/>
        <end position="47"/>
    </location>
</feature>
<organism evidence="10 11">
    <name type="scientific">Halobaculum lipolyticum</name>
    <dbReference type="NCBI Taxonomy" id="3032001"/>
    <lineage>
        <taxon>Archaea</taxon>
        <taxon>Methanobacteriati</taxon>
        <taxon>Methanobacteriota</taxon>
        <taxon>Stenosarchaea group</taxon>
        <taxon>Halobacteria</taxon>
        <taxon>Halobacteriales</taxon>
        <taxon>Haloferacaceae</taxon>
        <taxon>Halobaculum</taxon>
    </lineage>
</organism>
<evidence type="ECO:0000256" key="1">
    <source>
        <dbReference type="ARBA" id="ARBA00004429"/>
    </source>
</evidence>
<dbReference type="GO" id="GO:0005886">
    <property type="term" value="C:plasma membrane"/>
    <property type="evidence" value="ECO:0007669"/>
    <property type="project" value="UniProtKB-SubCell"/>
</dbReference>
<evidence type="ECO:0000256" key="4">
    <source>
        <dbReference type="ARBA" id="ARBA00022519"/>
    </source>
</evidence>
<proteinExistence type="inferred from homology"/>
<dbReference type="CDD" id="cd06261">
    <property type="entry name" value="TM_PBP2"/>
    <property type="match status" value="2"/>
</dbReference>
<name>A0ABD5WA72_9EURY</name>
<feature type="domain" description="ABC transmembrane type-1" evidence="9">
    <location>
        <begin position="346"/>
        <end position="545"/>
    </location>
</feature>
<feature type="domain" description="ABC transmembrane type-1" evidence="9">
    <location>
        <begin position="68"/>
        <end position="270"/>
    </location>
</feature>
<evidence type="ECO:0000259" key="9">
    <source>
        <dbReference type="PROSITE" id="PS50928"/>
    </source>
</evidence>
<feature type="transmembrane region" description="Helical" evidence="8">
    <location>
        <begin position="203"/>
        <end position="224"/>
    </location>
</feature>
<feature type="transmembrane region" description="Helical" evidence="8">
    <location>
        <begin position="254"/>
        <end position="273"/>
    </location>
</feature>
<evidence type="ECO:0000256" key="5">
    <source>
        <dbReference type="ARBA" id="ARBA00022692"/>
    </source>
</evidence>
<evidence type="ECO:0000313" key="10">
    <source>
        <dbReference type="EMBL" id="MFC7068839.1"/>
    </source>
</evidence>
<dbReference type="PANTHER" id="PTHR43357">
    <property type="entry name" value="INNER MEMBRANE ABC TRANSPORTER PERMEASE PROTEIN YDCV"/>
    <property type="match status" value="1"/>
</dbReference>
<dbReference type="InterPro" id="IPR000515">
    <property type="entry name" value="MetI-like"/>
</dbReference>
<feature type="transmembrane region" description="Helical" evidence="8">
    <location>
        <begin position="348"/>
        <end position="372"/>
    </location>
</feature>
<keyword evidence="2 8" id="KW-0813">Transport</keyword>
<feature type="transmembrane region" description="Helical" evidence="8">
    <location>
        <begin position="144"/>
        <end position="170"/>
    </location>
</feature>
<gene>
    <name evidence="10" type="ORF">ACFQL9_04220</name>
</gene>
<feature type="transmembrane region" description="Helical" evidence="8">
    <location>
        <begin position="302"/>
        <end position="328"/>
    </location>
</feature>
<keyword evidence="7 8" id="KW-0472">Membrane</keyword>
<feature type="transmembrane region" description="Helical" evidence="8">
    <location>
        <begin position="67"/>
        <end position="91"/>
    </location>
</feature>
<dbReference type="RefSeq" id="WP_284033344.1">
    <property type="nucleotide sequence ID" value="NZ_CP126155.1"/>
</dbReference>
<comment type="caution">
    <text evidence="10">The sequence shown here is derived from an EMBL/GenBank/DDBJ whole genome shotgun (WGS) entry which is preliminary data.</text>
</comment>
<keyword evidence="4" id="KW-0997">Cell inner membrane</keyword>
<dbReference type="SUPFAM" id="SSF161098">
    <property type="entry name" value="MetI-like"/>
    <property type="match status" value="2"/>
</dbReference>
<reference evidence="10 11" key="1">
    <citation type="journal article" date="2019" name="Int. J. Syst. Evol. Microbiol.">
        <title>The Global Catalogue of Microorganisms (GCM) 10K type strain sequencing project: providing services to taxonomists for standard genome sequencing and annotation.</title>
        <authorList>
            <consortium name="The Broad Institute Genomics Platform"/>
            <consortium name="The Broad Institute Genome Sequencing Center for Infectious Disease"/>
            <person name="Wu L."/>
            <person name="Ma J."/>
        </authorList>
    </citation>
    <scope>NUCLEOTIDE SEQUENCE [LARGE SCALE GENOMIC DNA]</scope>
    <source>
        <strain evidence="10 11">DT31</strain>
    </source>
</reference>
<dbReference type="AlphaFoldDB" id="A0ABD5WA72"/>
<comment type="subcellular location">
    <subcellularLocation>
        <location evidence="1">Cell inner membrane</location>
        <topology evidence="1">Multi-pass membrane protein</topology>
    </subcellularLocation>
    <subcellularLocation>
        <location evidence="8">Cell membrane</location>
        <topology evidence="8">Multi-pass membrane protein</topology>
    </subcellularLocation>
</comment>
<accession>A0ABD5WA72</accession>
<feature type="transmembrane region" description="Helical" evidence="8">
    <location>
        <begin position="499"/>
        <end position="516"/>
    </location>
</feature>
<dbReference type="PANTHER" id="PTHR43357:SF3">
    <property type="entry name" value="FE(3+)-TRANSPORT SYSTEM PERMEASE PROTEIN FBPB 2"/>
    <property type="match status" value="1"/>
</dbReference>
<protein>
    <submittedName>
        <fullName evidence="10">ABC transporter permease</fullName>
    </submittedName>
</protein>
<keyword evidence="11" id="KW-1185">Reference proteome</keyword>
<dbReference type="EMBL" id="JBHTAH010000002">
    <property type="protein sequence ID" value="MFC7068839.1"/>
    <property type="molecule type" value="Genomic_DNA"/>
</dbReference>
<dbReference type="InterPro" id="IPR035906">
    <property type="entry name" value="MetI-like_sf"/>
</dbReference>
<keyword evidence="5 8" id="KW-0812">Transmembrane</keyword>
<dbReference type="Gene3D" id="1.10.3720.10">
    <property type="entry name" value="MetI-like"/>
    <property type="match status" value="2"/>
</dbReference>
<keyword evidence="6 8" id="KW-1133">Transmembrane helix</keyword>